<name>A0A383WH24_TETOB</name>
<keyword evidence="1" id="KW-1133">Transmembrane helix</keyword>
<accession>A0A383WH24</accession>
<protein>
    <submittedName>
        <fullName evidence="2">Uncharacterized protein</fullName>
    </submittedName>
</protein>
<dbReference type="AlphaFoldDB" id="A0A383WH24"/>
<dbReference type="EMBL" id="FNXT01001265">
    <property type="protein sequence ID" value="SZX76711.1"/>
    <property type="molecule type" value="Genomic_DNA"/>
</dbReference>
<keyword evidence="1" id="KW-0812">Transmembrane</keyword>
<reference evidence="2 3" key="1">
    <citation type="submission" date="2016-10" db="EMBL/GenBank/DDBJ databases">
        <authorList>
            <person name="Cai Z."/>
        </authorList>
    </citation>
    <scope>NUCLEOTIDE SEQUENCE [LARGE SCALE GENOMIC DNA]</scope>
</reference>
<evidence type="ECO:0000313" key="3">
    <source>
        <dbReference type="Proteomes" id="UP000256970"/>
    </source>
</evidence>
<proteinExistence type="predicted"/>
<organism evidence="2 3">
    <name type="scientific">Tetradesmus obliquus</name>
    <name type="common">Green alga</name>
    <name type="synonym">Acutodesmus obliquus</name>
    <dbReference type="NCBI Taxonomy" id="3088"/>
    <lineage>
        <taxon>Eukaryota</taxon>
        <taxon>Viridiplantae</taxon>
        <taxon>Chlorophyta</taxon>
        <taxon>core chlorophytes</taxon>
        <taxon>Chlorophyceae</taxon>
        <taxon>CS clade</taxon>
        <taxon>Sphaeropleales</taxon>
        <taxon>Scenedesmaceae</taxon>
        <taxon>Tetradesmus</taxon>
    </lineage>
</organism>
<sequence length="327" mass="34260">MVTDKGLSASGSLDLSLSKAEATAVAAEATAAAADSGVAVLSVPQVSVGLSLKKEKVPLLTVSDAPCKKICAPKCTITLEKHCLTVDVPKKHCAVEKKTISKQFCEKKCKPSLKLDLPEIKLTSLAQQNPNPSAPPAALAANPSAVPATLQAEPKHKLYLSKSAALSASVGDASASVDASASLDVNGRRLQTLPKADLDMVSAALLLPLLLLLLLLLVVVAECHDVCVTIPLVLPEVKCSEATKKVEKCTKVPSKECKEECICLPQKSLSLALPKKPSLSVSVDASASAVSVDASASSSKRALQGFRIRPKKFFKKATHKISHFFRG</sequence>
<feature type="transmembrane region" description="Helical" evidence="1">
    <location>
        <begin position="198"/>
        <end position="221"/>
    </location>
</feature>
<gene>
    <name evidence="2" type="ORF">BQ4739_LOCUS17083</name>
</gene>
<dbReference type="Proteomes" id="UP000256970">
    <property type="component" value="Unassembled WGS sequence"/>
</dbReference>
<evidence type="ECO:0000313" key="2">
    <source>
        <dbReference type="EMBL" id="SZX76711.1"/>
    </source>
</evidence>
<evidence type="ECO:0000256" key="1">
    <source>
        <dbReference type="SAM" id="Phobius"/>
    </source>
</evidence>
<keyword evidence="3" id="KW-1185">Reference proteome</keyword>
<keyword evidence="1" id="KW-0472">Membrane</keyword>